<feature type="binding site" evidence="20">
    <location>
        <position position="474"/>
    </location>
    <ligand>
        <name>Mg(2+)</name>
        <dbReference type="ChEBI" id="CHEBI:18420"/>
    </ligand>
</feature>
<dbReference type="InterPro" id="IPR036618">
    <property type="entry name" value="PtsI_HPr-bd_sf"/>
</dbReference>
<feature type="active site" description="Tele-phosphohistidine intermediate" evidence="18">
    <location>
        <position position="209"/>
    </location>
</feature>
<evidence type="ECO:0000313" key="24">
    <source>
        <dbReference type="EMBL" id="HBP30141.1"/>
    </source>
</evidence>
<dbReference type="InterPro" id="IPR015813">
    <property type="entry name" value="Pyrv/PenolPyrv_kinase-like_dom"/>
</dbReference>
<evidence type="ECO:0000259" key="21">
    <source>
        <dbReference type="Pfam" id="PF00391"/>
    </source>
</evidence>
<dbReference type="InterPro" id="IPR036637">
    <property type="entry name" value="Phosphohistidine_dom_sf"/>
</dbReference>
<dbReference type="InterPro" id="IPR018274">
    <property type="entry name" value="PEP_util_AS"/>
</dbReference>
<dbReference type="GO" id="GO:0016301">
    <property type="term" value="F:kinase activity"/>
    <property type="evidence" value="ECO:0007669"/>
    <property type="project" value="UniProtKB-KW"/>
</dbReference>
<dbReference type="Pfam" id="PF00391">
    <property type="entry name" value="PEP-utilizers"/>
    <property type="match status" value="1"/>
</dbReference>
<keyword evidence="13 17" id="KW-0479">Metal-binding</keyword>
<feature type="binding site" evidence="19">
    <location>
        <begin position="473"/>
        <end position="474"/>
    </location>
    <ligand>
        <name>phosphoenolpyruvate</name>
        <dbReference type="ChEBI" id="CHEBI:58702"/>
    </ligand>
</feature>
<feature type="binding site" evidence="20">
    <location>
        <position position="450"/>
    </location>
    <ligand>
        <name>Mg(2+)</name>
        <dbReference type="ChEBI" id="CHEBI:18420"/>
    </ligand>
</feature>
<comment type="subcellular location">
    <subcellularLocation>
        <location evidence="4 17">Cytoplasm</location>
    </subcellularLocation>
</comment>
<keyword evidence="15 17" id="KW-0460">Magnesium</keyword>
<dbReference type="InterPro" id="IPR023151">
    <property type="entry name" value="PEP_util_CS"/>
</dbReference>
<evidence type="ECO:0000256" key="8">
    <source>
        <dbReference type="ARBA" id="ARBA00022448"/>
    </source>
</evidence>
<reference evidence="24 25" key="1">
    <citation type="journal article" date="2018" name="Nat. Biotechnol.">
        <title>A standardized bacterial taxonomy based on genome phylogeny substantially revises the tree of life.</title>
        <authorList>
            <person name="Parks D.H."/>
            <person name="Chuvochina M."/>
            <person name="Waite D.W."/>
            <person name="Rinke C."/>
            <person name="Skarshewski A."/>
            <person name="Chaumeil P.A."/>
            <person name="Hugenholtz P."/>
        </authorList>
    </citation>
    <scope>NUCLEOTIDE SEQUENCE [LARGE SCALE GENOMIC DNA]</scope>
    <source>
        <strain evidence="24">UBA10707</strain>
    </source>
</reference>
<dbReference type="InterPro" id="IPR008731">
    <property type="entry name" value="PTS_EIN"/>
</dbReference>
<dbReference type="Gene3D" id="3.50.30.10">
    <property type="entry name" value="Phosphohistidine domain"/>
    <property type="match status" value="1"/>
</dbReference>
<protein>
    <recommendedName>
        <fullName evidence="7 17">Phosphoenolpyruvate-protein phosphotransferase</fullName>
        <ecNumber evidence="6 17">2.7.3.9</ecNumber>
    </recommendedName>
    <alternativeName>
        <fullName evidence="16 17">Phosphotransferase system, enzyme I</fullName>
    </alternativeName>
</protein>
<dbReference type="InterPro" id="IPR008279">
    <property type="entry name" value="PEP-util_enz_mobile_dom"/>
</dbReference>
<evidence type="ECO:0000256" key="20">
    <source>
        <dbReference type="PIRSR" id="PIRSR000732-3"/>
    </source>
</evidence>
<evidence type="ECO:0000256" key="15">
    <source>
        <dbReference type="ARBA" id="ARBA00022842"/>
    </source>
</evidence>
<dbReference type="PANTHER" id="PTHR46244:SF3">
    <property type="entry name" value="PHOSPHOENOLPYRUVATE-PROTEIN PHOSPHOTRANSFERASE"/>
    <property type="match status" value="1"/>
</dbReference>
<evidence type="ECO:0000256" key="9">
    <source>
        <dbReference type="ARBA" id="ARBA00022490"/>
    </source>
</evidence>
<dbReference type="InterPro" id="IPR040442">
    <property type="entry name" value="Pyrv_kinase-like_dom_sf"/>
</dbReference>
<dbReference type="InterPro" id="IPR050499">
    <property type="entry name" value="PEP-utilizing_PTS_enzyme"/>
</dbReference>
<keyword evidence="14 17" id="KW-0418">Kinase</keyword>
<evidence type="ECO:0000256" key="17">
    <source>
        <dbReference type="PIRNR" id="PIRNR000732"/>
    </source>
</evidence>
<sequence>MTHTEHTPTRQSTVFTLQGKGVVRGFAIGRAVVMGAATLEVSHYRIASEDVPAECARLDHALKIVYDMLQHTIDTLPADAPKELVPLLTVHSLLVSDPELAGQTKALIASRQYNAEWALSTQGQMVAEQFAVMDDDYIRERVADIHQVIERVIRILAGSGELMLPDMSNEMDINSLIVVAHDISPGDMLKLRGGRFAAFVTDLGGPTSHTAIVARSMNVPAVVGLGNVRSLVHDRDMLIVDGENGLVYVNPTSEILDFYQRKQQAFIQERAELILSKDEPAITLDGKRIRLEANIELPHEVSQALDMGADGIGLFRSEFLFMGRKILPTEEEQFEAYAHVLRAMPDKPVTIRTLDLGSDKTLDGEATVAVNPALGLRAVRYCLSRPDLFMTQLRALLRASVHGRLRILIPMLSHMHELHAVRDAIELAKKELDAVGMQYSDNIELGAMVEIPAIAIAIEPFLKSLDFVSIGTNDLIQYTLAIDRVDNEVSDLYDPLHPAVLRLISHTIQAGERVGKSVAICGEMAGDARYTKLLLGLGLNEFSMHPQQLLDVKKLVRTSHTNALRTKIATALNRAESIDLNSLGI</sequence>
<comment type="function">
    <text evidence="3 17">General (non sugar-specific) component of the phosphoenolpyruvate-dependent sugar phosphotransferase system (sugar PTS). This major carbohydrate active-transport system catalyzes the phosphorylation of incoming sugar substrates concomitantly with their translocation across the cell membrane. Enzyme I transfers the phosphoryl group from phosphoenolpyruvate (PEP) to the phosphoryl carrier protein (HPr).</text>
</comment>
<feature type="binding site" evidence="19">
    <location>
        <position position="352"/>
    </location>
    <ligand>
        <name>phosphoenolpyruvate</name>
        <dbReference type="ChEBI" id="CHEBI:58702"/>
    </ligand>
</feature>
<evidence type="ECO:0000313" key="25">
    <source>
        <dbReference type="Proteomes" id="UP000264036"/>
    </source>
</evidence>
<evidence type="ECO:0000256" key="2">
    <source>
        <dbReference type="ARBA" id="ARBA00001946"/>
    </source>
</evidence>
<dbReference type="Proteomes" id="UP000264036">
    <property type="component" value="Unassembled WGS sequence"/>
</dbReference>
<evidence type="ECO:0000256" key="10">
    <source>
        <dbReference type="ARBA" id="ARBA00022597"/>
    </source>
</evidence>
<gene>
    <name evidence="24" type="primary">ptsP</name>
    <name evidence="24" type="ORF">DD666_12075</name>
</gene>
<dbReference type="InterPro" id="IPR000121">
    <property type="entry name" value="PEP_util_C"/>
</dbReference>
<dbReference type="PROSITE" id="PS00742">
    <property type="entry name" value="PEP_ENZYMES_2"/>
    <property type="match status" value="1"/>
</dbReference>
<dbReference type="SUPFAM" id="SSF52009">
    <property type="entry name" value="Phosphohistidine domain"/>
    <property type="match status" value="1"/>
</dbReference>
<dbReference type="EC" id="2.7.3.9" evidence="6 17"/>
<feature type="binding site" evidence="19">
    <location>
        <position position="484"/>
    </location>
    <ligand>
        <name>phosphoenolpyruvate</name>
        <dbReference type="ChEBI" id="CHEBI:58702"/>
    </ligand>
</feature>
<dbReference type="Gene3D" id="3.20.20.60">
    <property type="entry name" value="Phosphoenolpyruvate-binding domains"/>
    <property type="match status" value="1"/>
</dbReference>
<dbReference type="AlphaFoldDB" id="A0A356LHS9"/>
<keyword evidence="11 17" id="KW-0808">Transferase</keyword>
<dbReference type="GO" id="GO:0008965">
    <property type="term" value="F:phosphoenolpyruvate-protein phosphotransferase activity"/>
    <property type="evidence" value="ECO:0007669"/>
    <property type="project" value="UniProtKB-EC"/>
</dbReference>
<keyword evidence="8 17" id="KW-0813">Transport</keyword>
<comment type="similarity">
    <text evidence="5 17">Belongs to the PEP-utilizing enzyme family.</text>
</comment>
<dbReference type="PANTHER" id="PTHR46244">
    <property type="entry name" value="PHOSPHOENOLPYRUVATE-PROTEIN PHOSPHOTRANSFERASE"/>
    <property type="match status" value="1"/>
</dbReference>
<feature type="domain" description="Phosphotransferase system enzyme I N-terminal" evidence="23">
    <location>
        <begin position="18"/>
        <end position="141"/>
    </location>
</feature>
<dbReference type="GO" id="GO:0046872">
    <property type="term" value="F:metal ion binding"/>
    <property type="evidence" value="ECO:0007669"/>
    <property type="project" value="UniProtKB-KW"/>
</dbReference>
<evidence type="ECO:0000256" key="11">
    <source>
        <dbReference type="ARBA" id="ARBA00022679"/>
    </source>
</evidence>
<dbReference type="Gene3D" id="1.10.274.10">
    <property type="entry name" value="PtsI, HPr-binding domain"/>
    <property type="match status" value="1"/>
</dbReference>
<dbReference type="SUPFAM" id="SSF51621">
    <property type="entry name" value="Phosphoenolpyruvate/pyruvate domain"/>
    <property type="match status" value="1"/>
</dbReference>
<dbReference type="Pfam" id="PF05524">
    <property type="entry name" value="PEP-utilisers_N"/>
    <property type="match status" value="1"/>
</dbReference>
<evidence type="ECO:0000256" key="16">
    <source>
        <dbReference type="ARBA" id="ARBA00033235"/>
    </source>
</evidence>
<organism evidence="24 25">
    <name type="scientific">Advenella kashmirensis</name>
    <dbReference type="NCBI Taxonomy" id="310575"/>
    <lineage>
        <taxon>Bacteria</taxon>
        <taxon>Pseudomonadati</taxon>
        <taxon>Pseudomonadota</taxon>
        <taxon>Betaproteobacteria</taxon>
        <taxon>Burkholderiales</taxon>
        <taxon>Alcaligenaceae</taxon>
    </lineage>
</organism>
<dbReference type="SUPFAM" id="SSF47831">
    <property type="entry name" value="Enzyme I of the PEP:sugar phosphotransferase system HPr-binding (sub)domain"/>
    <property type="match status" value="1"/>
</dbReference>
<dbReference type="PROSITE" id="PS00370">
    <property type="entry name" value="PEP_ENZYMES_PHOS_SITE"/>
    <property type="match status" value="1"/>
</dbReference>
<dbReference type="InterPro" id="IPR006318">
    <property type="entry name" value="PTS_EI-like"/>
</dbReference>
<evidence type="ECO:0000256" key="14">
    <source>
        <dbReference type="ARBA" id="ARBA00022777"/>
    </source>
</evidence>
<dbReference type="Pfam" id="PF02896">
    <property type="entry name" value="PEP-utilizers_C"/>
    <property type="match status" value="1"/>
</dbReference>
<comment type="cofactor">
    <cofactor evidence="2 17 20">
        <name>Mg(2+)</name>
        <dbReference type="ChEBI" id="CHEBI:18420"/>
    </cofactor>
</comment>
<evidence type="ECO:0000256" key="6">
    <source>
        <dbReference type="ARBA" id="ARBA00012232"/>
    </source>
</evidence>
<comment type="catalytic activity">
    <reaction evidence="1 17">
        <text>L-histidyl-[protein] + phosphoenolpyruvate = N(pros)-phospho-L-histidyl-[protein] + pyruvate</text>
        <dbReference type="Rhea" id="RHEA:23880"/>
        <dbReference type="Rhea" id="RHEA-COMP:9745"/>
        <dbReference type="Rhea" id="RHEA-COMP:9746"/>
        <dbReference type="ChEBI" id="CHEBI:15361"/>
        <dbReference type="ChEBI" id="CHEBI:29979"/>
        <dbReference type="ChEBI" id="CHEBI:58702"/>
        <dbReference type="ChEBI" id="CHEBI:64837"/>
        <dbReference type="EC" id="2.7.3.9"/>
    </reaction>
</comment>
<evidence type="ECO:0000256" key="3">
    <source>
        <dbReference type="ARBA" id="ARBA00002728"/>
    </source>
</evidence>
<feature type="active site" description="Proton donor" evidence="18">
    <location>
        <position position="521"/>
    </location>
</feature>
<evidence type="ECO:0000256" key="4">
    <source>
        <dbReference type="ARBA" id="ARBA00004496"/>
    </source>
</evidence>
<comment type="caution">
    <text evidence="24">The sequence shown here is derived from an EMBL/GenBank/DDBJ whole genome shotgun (WGS) entry which is preliminary data.</text>
</comment>
<dbReference type="NCBIfam" id="TIGR01417">
    <property type="entry name" value="PTS_I_fam"/>
    <property type="match status" value="1"/>
</dbReference>
<proteinExistence type="inferred from homology"/>
<dbReference type="GO" id="GO:0005737">
    <property type="term" value="C:cytoplasm"/>
    <property type="evidence" value="ECO:0007669"/>
    <property type="project" value="UniProtKB-SubCell"/>
</dbReference>
<dbReference type="PIRSF" id="PIRSF000732">
    <property type="entry name" value="PTS_enzyme_I"/>
    <property type="match status" value="1"/>
</dbReference>
<evidence type="ECO:0000256" key="12">
    <source>
        <dbReference type="ARBA" id="ARBA00022683"/>
    </source>
</evidence>
<name>A0A356LHS9_9BURK</name>
<dbReference type="GO" id="GO:0009401">
    <property type="term" value="P:phosphoenolpyruvate-dependent sugar phosphotransferase system"/>
    <property type="evidence" value="ECO:0007669"/>
    <property type="project" value="UniProtKB-KW"/>
</dbReference>
<dbReference type="EMBL" id="DOEK01000029">
    <property type="protein sequence ID" value="HBP30141.1"/>
    <property type="molecule type" value="Genomic_DNA"/>
</dbReference>
<feature type="binding site" evidence="19">
    <location>
        <position position="316"/>
    </location>
    <ligand>
        <name>phosphoenolpyruvate</name>
        <dbReference type="ChEBI" id="CHEBI:58702"/>
    </ligand>
</feature>
<keyword evidence="9 17" id="KW-0963">Cytoplasm</keyword>
<keyword evidence="24" id="KW-0670">Pyruvate</keyword>
<evidence type="ECO:0000256" key="7">
    <source>
        <dbReference type="ARBA" id="ARBA00016544"/>
    </source>
</evidence>
<dbReference type="InterPro" id="IPR024692">
    <property type="entry name" value="PTS_EI"/>
</dbReference>
<evidence type="ECO:0000256" key="19">
    <source>
        <dbReference type="PIRSR" id="PIRSR000732-2"/>
    </source>
</evidence>
<evidence type="ECO:0000256" key="13">
    <source>
        <dbReference type="ARBA" id="ARBA00022723"/>
    </source>
</evidence>
<feature type="domain" description="PEP-utilising enzyme C-terminal" evidence="22">
    <location>
        <begin position="275"/>
        <end position="559"/>
    </location>
</feature>
<evidence type="ECO:0000259" key="23">
    <source>
        <dbReference type="Pfam" id="PF05524"/>
    </source>
</evidence>
<evidence type="ECO:0000256" key="5">
    <source>
        <dbReference type="ARBA" id="ARBA00007837"/>
    </source>
</evidence>
<accession>A0A356LHS9</accession>
<evidence type="ECO:0000259" key="22">
    <source>
        <dbReference type="Pfam" id="PF02896"/>
    </source>
</evidence>
<evidence type="ECO:0000256" key="18">
    <source>
        <dbReference type="PIRSR" id="PIRSR000732-1"/>
    </source>
</evidence>
<feature type="domain" description="PEP-utilising enzyme mobile" evidence="21">
    <location>
        <begin position="177"/>
        <end position="245"/>
    </location>
</feature>
<dbReference type="PRINTS" id="PR01736">
    <property type="entry name" value="PHPHTRNFRASE"/>
</dbReference>
<evidence type="ECO:0000256" key="1">
    <source>
        <dbReference type="ARBA" id="ARBA00000683"/>
    </source>
</evidence>
<keyword evidence="10 17" id="KW-0762">Sugar transport</keyword>
<keyword evidence="12 17" id="KW-0598">Phosphotransferase system</keyword>